<dbReference type="Proteomes" id="UP000266188">
    <property type="component" value="Unassembled WGS sequence"/>
</dbReference>
<feature type="domain" description="STEEP1" evidence="2">
    <location>
        <begin position="41"/>
        <end position="213"/>
    </location>
</feature>
<evidence type="ECO:0000313" key="3">
    <source>
        <dbReference type="EMBL" id="RJE22573.1"/>
    </source>
</evidence>
<feature type="compositionally biased region" description="Acidic residues" evidence="1">
    <location>
        <begin position="89"/>
        <end position="114"/>
    </location>
</feature>
<organism evidence="3 4">
    <name type="scientific">Aspergillus sclerotialis</name>
    <dbReference type="NCBI Taxonomy" id="2070753"/>
    <lineage>
        <taxon>Eukaryota</taxon>
        <taxon>Fungi</taxon>
        <taxon>Dikarya</taxon>
        <taxon>Ascomycota</taxon>
        <taxon>Pezizomycotina</taxon>
        <taxon>Eurotiomycetes</taxon>
        <taxon>Eurotiomycetidae</taxon>
        <taxon>Eurotiales</taxon>
        <taxon>Aspergillaceae</taxon>
        <taxon>Aspergillus</taxon>
        <taxon>Aspergillus subgen. Polypaecilum</taxon>
    </lineage>
</organism>
<accession>A0A3A2ZJU0</accession>
<gene>
    <name evidence="3" type="ORF">PHISCL_05084</name>
</gene>
<feature type="region of interest" description="Disordered" evidence="1">
    <location>
        <begin position="66"/>
        <end position="148"/>
    </location>
</feature>
<dbReference type="STRING" id="2070753.A0A3A2ZJU0"/>
<evidence type="ECO:0000256" key="1">
    <source>
        <dbReference type="SAM" id="MobiDB-lite"/>
    </source>
</evidence>
<feature type="compositionally biased region" description="Polar residues" evidence="1">
    <location>
        <begin position="16"/>
        <end position="37"/>
    </location>
</feature>
<dbReference type="AlphaFoldDB" id="A0A3A2ZJU0"/>
<reference evidence="4" key="1">
    <citation type="submission" date="2017-02" db="EMBL/GenBank/DDBJ databases">
        <authorList>
            <person name="Tafer H."/>
            <person name="Lopandic K."/>
        </authorList>
    </citation>
    <scope>NUCLEOTIDE SEQUENCE [LARGE SCALE GENOMIC DNA]</scope>
    <source>
        <strain evidence="4">CBS 366.77</strain>
    </source>
</reference>
<dbReference type="OrthoDB" id="418131at2759"/>
<evidence type="ECO:0000259" key="2">
    <source>
        <dbReference type="Pfam" id="PF25809"/>
    </source>
</evidence>
<dbReference type="InterPro" id="IPR057965">
    <property type="entry name" value="STEEP1_dom"/>
</dbReference>
<feature type="region of interest" description="Disordered" evidence="1">
    <location>
        <begin position="1"/>
        <end position="40"/>
    </location>
</feature>
<sequence length="230" mass="25760">MASLPAATAAPPPTSQDPQAHSEQGQEQSTSLPTSTPKARLPVRTYHCRFCNHLLLASTRELSRLPRRKEPAKDAALILPLPAPKSEDADNIPEDEVEEDEAQNGNENEDDTKDDTENTNTDTNNSTPLPRKSNRKQQQHSTLLLSTTLPDRKPTLVRREDGIEKRLFLRCGRCRVVVGYFLDPVHFPGSSGLEEKAKVVYLLPGGMMETHVMGDEEGMRVLDREWRGWI</sequence>
<name>A0A3A2ZJU0_9EURO</name>
<comment type="caution">
    <text evidence="3">The sequence shown here is derived from an EMBL/GenBank/DDBJ whole genome shotgun (WGS) entry which is preliminary data.</text>
</comment>
<proteinExistence type="predicted"/>
<keyword evidence="4" id="KW-1185">Reference proteome</keyword>
<evidence type="ECO:0000313" key="4">
    <source>
        <dbReference type="Proteomes" id="UP000266188"/>
    </source>
</evidence>
<dbReference type="Pfam" id="PF25809">
    <property type="entry name" value="STEEP1"/>
    <property type="match status" value="1"/>
</dbReference>
<protein>
    <recommendedName>
        <fullName evidence="2">STEEP1 domain-containing protein</fullName>
    </recommendedName>
</protein>
<dbReference type="EMBL" id="MVGC01000161">
    <property type="protein sequence ID" value="RJE22573.1"/>
    <property type="molecule type" value="Genomic_DNA"/>
</dbReference>